<feature type="region of interest" description="Disordered" evidence="1">
    <location>
        <begin position="80"/>
        <end position="102"/>
    </location>
</feature>
<accession>A0ABQ4NRH6</accession>
<feature type="domain" description="HTH cro/C1-type" evidence="2">
    <location>
        <begin position="21"/>
        <end position="50"/>
    </location>
</feature>
<dbReference type="InterPro" id="IPR010982">
    <property type="entry name" value="Lambda_DNA-bd_dom_sf"/>
</dbReference>
<name>A0ABQ4NRH6_9RHOB</name>
<evidence type="ECO:0000313" key="4">
    <source>
        <dbReference type="Proteomes" id="UP000786693"/>
    </source>
</evidence>
<organism evidence="3 4">
    <name type="scientific">Jannaschia pagri</name>
    <dbReference type="NCBI Taxonomy" id="2829797"/>
    <lineage>
        <taxon>Bacteria</taxon>
        <taxon>Pseudomonadati</taxon>
        <taxon>Pseudomonadota</taxon>
        <taxon>Alphaproteobacteria</taxon>
        <taxon>Rhodobacterales</taxon>
        <taxon>Roseobacteraceae</taxon>
        <taxon>Jannaschia</taxon>
    </lineage>
</organism>
<comment type="caution">
    <text evidence="3">The sequence shown here is derived from an EMBL/GenBank/DDBJ whole genome shotgun (WGS) entry which is preliminary data.</text>
</comment>
<dbReference type="InterPro" id="IPR001387">
    <property type="entry name" value="Cro/C1-type_HTH"/>
</dbReference>
<reference evidence="3 4" key="1">
    <citation type="submission" date="2021-05" db="EMBL/GenBank/DDBJ databases">
        <title>Bacteria Genome sequencing.</title>
        <authorList>
            <person name="Takabe Y."/>
            <person name="Nakajima Y."/>
            <person name="Suzuki S."/>
            <person name="Shiozaki T."/>
        </authorList>
    </citation>
    <scope>NUCLEOTIDE SEQUENCE [LARGE SCALE GENOMIC DNA]</scope>
    <source>
        <strain evidence="3 4">AI_62</strain>
    </source>
</reference>
<protein>
    <recommendedName>
        <fullName evidence="2">HTH cro/C1-type domain-containing protein</fullName>
    </recommendedName>
</protein>
<evidence type="ECO:0000259" key="2">
    <source>
        <dbReference type="PROSITE" id="PS50943"/>
    </source>
</evidence>
<dbReference type="Gene3D" id="1.10.260.40">
    <property type="entry name" value="lambda repressor-like DNA-binding domains"/>
    <property type="match status" value="1"/>
</dbReference>
<sequence length="102" mass="11287">MVVSLHIASPEDSAQAAGAALKELRLARRWTRKDLGGRAGVPVPTLRRFEETGLAPFLTVVRLARALARDDEIAQIFAPDQGLPDDLDTLLSQEAKDRDRRR</sequence>
<dbReference type="PROSITE" id="PS50943">
    <property type="entry name" value="HTH_CROC1"/>
    <property type="match status" value="1"/>
</dbReference>
<dbReference type="CDD" id="cd00093">
    <property type="entry name" value="HTH_XRE"/>
    <property type="match status" value="1"/>
</dbReference>
<proteinExistence type="predicted"/>
<dbReference type="Proteomes" id="UP000786693">
    <property type="component" value="Unassembled WGS sequence"/>
</dbReference>
<dbReference type="SMART" id="SM00530">
    <property type="entry name" value="HTH_XRE"/>
    <property type="match status" value="1"/>
</dbReference>
<dbReference type="EMBL" id="BPFH01000010">
    <property type="protein sequence ID" value="GIT97018.1"/>
    <property type="molecule type" value="Genomic_DNA"/>
</dbReference>
<evidence type="ECO:0000313" key="3">
    <source>
        <dbReference type="EMBL" id="GIT97018.1"/>
    </source>
</evidence>
<gene>
    <name evidence="3" type="ORF">JANAI62_36410</name>
</gene>
<dbReference type="RefSeq" id="WP_220750506.1">
    <property type="nucleotide sequence ID" value="NZ_BPFH01000010.1"/>
</dbReference>
<dbReference type="Pfam" id="PF13560">
    <property type="entry name" value="HTH_31"/>
    <property type="match status" value="1"/>
</dbReference>
<evidence type="ECO:0000256" key="1">
    <source>
        <dbReference type="SAM" id="MobiDB-lite"/>
    </source>
</evidence>
<dbReference type="SUPFAM" id="SSF47413">
    <property type="entry name" value="lambda repressor-like DNA-binding domains"/>
    <property type="match status" value="1"/>
</dbReference>
<keyword evidence="4" id="KW-1185">Reference proteome</keyword>